<dbReference type="AlphaFoldDB" id="A0A855WWR7"/>
<comment type="caution">
    <text evidence="3">The sequence shown here is derived from an EMBL/GenBank/DDBJ whole genome shotgun (WGS) entry which is preliminary data.</text>
</comment>
<dbReference type="Proteomes" id="UP000250918">
    <property type="component" value="Unassembled WGS sequence"/>
</dbReference>
<keyword evidence="3" id="KW-0808">Transferase</keyword>
<dbReference type="Pfam" id="PF01035">
    <property type="entry name" value="DNA_binding_1"/>
    <property type="match status" value="1"/>
</dbReference>
<keyword evidence="3" id="KW-0489">Methyltransferase</keyword>
<protein>
    <submittedName>
        <fullName evidence="3">DNA methyltransferase</fullName>
    </submittedName>
</protein>
<dbReference type="InterPro" id="IPR036217">
    <property type="entry name" value="MethylDNA_cys_MeTrfase_DNAb"/>
</dbReference>
<reference evidence="3 4" key="1">
    <citation type="journal article" date="2018" name="ISME J.">
        <title>A methanotrophic archaeon couples anaerobic oxidation of methane to Fe(III) reduction.</title>
        <authorList>
            <person name="Cai C."/>
            <person name="Leu A.O."/>
            <person name="Xie G.J."/>
            <person name="Guo J."/>
            <person name="Feng Y."/>
            <person name="Zhao J.X."/>
            <person name="Tyson G.W."/>
            <person name="Yuan Z."/>
            <person name="Hu S."/>
        </authorList>
    </citation>
    <scope>NUCLEOTIDE SEQUENCE [LARGE SCALE GENOMIC DNA]</scope>
    <source>
        <strain evidence="3">FeB_12</strain>
    </source>
</reference>
<dbReference type="InterPro" id="IPR036388">
    <property type="entry name" value="WH-like_DNA-bd_sf"/>
</dbReference>
<dbReference type="Gene3D" id="1.10.10.10">
    <property type="entry name" value="Winged helix-like DNA-binding domain superfamily/Winged helix DNA-binding domain"/>
    <property type="match status" value="1"/>
</dbReference>
<evidence type="ECO:0000256" key="1">
    <source>
        <dbReference type="ARBA" id="ARBA00022763"/>
    </source>
</evidence>
<gene>
    <name evidence="3" type="ORF">C3F09_12930</name>
</gene>
<name>A0A855WWR7_9BACT</name>
<sequence>MEPFTAIVKSILKKIPRGKVATYGQIAALAGNPRAARQVVRILHSSTEKDKLPWHRVVNSQRKIGLRPGSGYELQQALLKKEGVSFGIGGRIDFERFQWRPLGKRKAASHRD</sequence>
<dbReference type="GO" id="GO:0006281">
    <property type="term" value="P:DNA repair"/>
    <property type="evidence" value="ECO:0007669"/>
    <property type="project" value="InterPro"/>
</dbReference>
<dbReference type="NCBIfam" id="TIGR00589">
    <property type="entry name" value="ogt"/>
    <property type="match status" value="1"/>
</dbReference>
<dbReference type="PANTHER" id="PTHR42942:SF1">
    <property type="entry name" value="ALKYLTRANSFERASE-LIKE PROTEIN 1"/>
    <property type="match status" value="1"/>
</dbReference>
<dbReference type="GO" id="GO:0032259">
    <property type="term" value="P:methylation"/>
    <property type="evidence" value="ECO:0007669"/>
    <property type="project" value="UniProtKB-KW"/>
</dbReference>
<dbReference type="SUPFAM" id="SSF46767">
    <property type="entry name" value="Methylated DNA-protein cysteine methyltransferase, C-terminal domain"/>
    <property type="match status" value="1"/>
</dbReference>
<dbReference type="InterPro" id="IPR052520">
    <property type="entry name" value="ATL_DNA_repair"/>
</dbReference>
<accession>A0A855WWR7</accession>
<evidence type="ECO:0000313" key="4">
    <source>
        <dbReference type="Proteomes" id="UP000250918"/>
    </source>
</evidence>
<keyword evidence="1" id="KW-0227">DNA damage</keyword>
<dbReference type="CDD" id="cd06445">
    <property type="entry name" value="ATase"/>
    <property type="match status" value="1"/>
</dbReference>
<dbReference type="InterPro" id="IPR014048">
    <property type="entry name" value="MethylDNA_cys_MeTrfase_DNA-bd"/>
</dbReference>
<feature type="domain" description="Methylated-DNA-[protein]-cysteine S-methyltransferase DNA binding" evidence="2">
    <location>
        <begin position="3"/>
        <end position="84"/>
    </location>
</feature>
<dbReference type="EMBL" id="PQAP01000234">
    <property type="protein sequence ID" value="PWB67718.1"/>
    <property type="molecule type" value="Genomic_DNA"/>
</dbReference>
<proteinExistence type="predicted"/>
<evidence type="ECO:0000259" key="2">
    <source>
        <dbReference type="Pfam" id="PF01035"/>
    </source>
</evidence>
<dbReference type="PANTHER" id="PTHR42942">
    <property type="entry name" value="6-O-METHYLGUANINE DNA METHYLTRANSFERASE"/>
    <property type="match status" value="1"/>
</dbReference>
<dbReference type="GO" id="GO:0008168">
    <property type="term" value="F:methyltransferase activity"/>
    <property type="evidence" value="ECO:0007669"/>
    <property type="project" value="UniProtKB-KW"/>
</dbReference>
<organism evidence="3 4">
    <name type="scientific">candidate division GN15 bacterium</name>
    <dbReference type="NCBI Taxonomy" id="2072418"/>
    <lineage>
        <taxon>Bacteria</taxon>
        <taxon>candidate division GN15</taxon>
    </lineage>
</organism>
<evidence type="ECO:0000313" key="3">
    <source>
        <dbReference type="EMBL" id="PWB67718.1"/>
    </source>
</evidence>